<dbReference type="PROSITE" id="PS52029">
    <property type="entry name" value="LD_TPASE"/>
    <property type="match status" value="1"/>
</dbReference>
<dbReference type="GO" id="GO:0008360">
    <property type="term" value="P:regulation of cell shape"/>
    <property type="evidence" value="ECO:0007669"/>
    <property type="project" value="UniProtKB-UniRule"/>
</dbReference>
<dbReference type="InterPro" id="IPR050979">
    <property type="entry name" value="LD-transpeptidase"/>
</dbReference>
<dbReference type="GO" id="GO:0005576">
    <property type="term" value="C:extracellular region"/>
    <property type="evidence" value="ECO:0007669"/>
    <property type="project" value="TreeGrafter"/>
</dbReference>
<feature type="active site" description="Proton donor/acceptor" evidence="6">
    <location>
        <position position="256"/>
    </location>
</feature>
<proteinExistence type="predicted"/>
<name>A0A1F6FU29_9BACT</name>
<dbReference type="PANTHER" id="PTHR30582:SF2">
    <property type="entry name" value="L,D-TRANSPEPTIDASE YCIB-RELATED"/>
    <property type="match status" value="1"/>
</dbReference>
<evidence type="ECO:0000259" key="8">
    <source>
        <dbReference type="PROSITE" id="PS52029"/>
    </source>
</evidence>
<evidence type="ECO:0000313" key="9">
    <source>
        <dbReference type="EMBL" id="OGG89365.1"/>
    </source>
</evidence>
<keyword evidence="3 6" id="KW-0133">Cell shape</keyword>
<reference evidence="9 10" key="1">
    <citation type="journal article" date="2016" name="Nat. Commun.">
        <title>Thousands of microbial genomes shed light on interconnected biogeochemical processes in an aquifer system.</title>
        <authorList>
            <person name="Anantharaman K."/>
            <person name="Brown C.T."/>
            <person name="Hug L.A."/>
            <person name="Sharon I."/>
            <person name="Castelle C.J."/>
            <person name="Probst A.J."/>
            <person name="Thomas B.C."/>
            <person name="Singh A."/>
            <person name="Wilkins M.J."/>
            <person name="Karaoz U."/>
            <person name="Brodie E.L."/>
            <person name="Williams K.H."/>
            <person name="Hubbard S.S."/>
            <person name="Banfield J.F."/>
        </authorList>
    </citation>
    <scope>NUCLEOTIDE SEQUENCE [LARGE SCALE GENOMIC DNA]</scope>
</reference>
<dbReference type="GO" id="GO:0016740">
    <property type="term" value="F:transferase activity"/>
    <property type="evidence" value="ECO:0007669"/>
    <property type="project" value="UniProtKB-KW"/>
</dbReference>
<dbReference type="Proteomes" id="UP000179230">
    <property type="component" value="Unassembled WGS sequence"/>
</dbReference>
<dbReference type="GO" id="GO:0071972">
    <property type="term" value="F:peptidoglycan L,D-transpeptidase activity"/>
    <property type="evidence" value="ECO:0007669"/>
    <property type="project" value="TreeGrafter"/>
</dbReference>
<keyword evidence="2" id="KW-0808">Transferase</keyword>
<sequence length="297" mass="33225">MRTSIFIFIFVFSILAIFYFLFSHSDLSSETFIASIDSSSGEFLETTLSSTEPVKEPVKHLPYIKVYTPDPPQLRTYVEITTGCTTVVDATCVKVFATTSTNSAVRAKLRVGSVFFVDQTVTAPDGTIWYSVFFDESLRFSDRLTLPWFIQSSAGEIFSDIGELDANASTTPSTKRLLVDRGDQMLYAYDGDTLFMETPVSTGLLLTPTPRGTFTVFMKTPTRYMQGPIPGISDQYYDLPGVPWNLYFTKQGAVIHGAYWHNSFGKTWSHGCVNLPPDIAKKIYLWADIGMTVTIRD</sequence>
<comment type="pathway">
    <text evidence="1 6">Cell wall biogenesis; peptidoglycan biosynthesis.</text>
</comment>
<evidence type="ECO:0000256" key="1">
    <source>
        <dbReference type="ARBA" id="ARBA00004752"/>
    </source>
</evidence>
<dbReference type="InterPro" id="IPR005490">
    <property type="entry name" value="LD_TPept_cat_dom"/>
</dbReference>
<evidence type="ECO:0000256" key="6">
    <source>
        <dbReference type="PROSITE-ProRule" id="PRU01373"/>
    </source>
</evidence>
<keyword evidence="7" id="KW-0812">Transmembrane</keyword>
<comment type="caution">
    <text evidence="9">The sequence shown here is derived from an EMBL/GenBank/DDBJ whole genome shotgun (WGS) entry which is preliminary data.</text>
</comment>
<feature type="active site" description="Nucleophile" evidence="6">
    <location>
        <position position="272"/>
    </location>
</feature>
<evidence type="ECO:0000256" key="5">
    <source>
        <dbReference type="ARBA" id="ARBA00023316"/>
    </source>
</evidence>
<dbReference type="UniPathway" id="UPA00219"/>
<dbReference type="CDD" id="cd16913">
    <property type="entry name" value="YkuD_like"/>
    <property type="match status" value="1"/>
</dbReference>
<dbReference type="InterPro" id="IPR038063">
    <property type="entry name" value="Transpep_catalytic_dom"/>
</dbReference>
<keyword evidence="7" id="KW-0472">Membrane</keyword>
<evidence type="ECO:0000256" key="3">
    <source>
        <dbReference type="ARBA" id="ARBA00022960"/>
    </source>
</evidence>
<evidence type="ECO:0000256" key="7">
    <source>
        <dbReference type="SAM" id="Phobius"/>
    </source>
</evidence>
<feature type="transmembrane region" description="Helical" evidence="7">
    <location>
        <begin position="5"/>
        <end position="22"/>
    </location>
</feature>
<keyword evidence="7" id="KW-1133">Transmembrane helix</keyword>
<keyword evidence="4 6" id="KW-0573">Peptidoglycan synthesis</keyword>
<protein>
    <recommendedName>
        <fullName evidence="8">L,D-TPase catalytic domain-containing protein</fullName>
    </recommendedName>
</protein>
<keyword evidence="5 6" id="KW-0961">Cell wall biogenesis/degradation</keyword>
<dbReference type="AlphaFoldDB" id="A0A1F6FU29"/>
<dbReference type="Gene3D" id="2.40.440.10">
    <property type="entry name" value="L,D-transpeptidase catalytic domain-like"/>
    <property type="match status" value="1"/>
</dbReference>
<evidence type="ECO:0000256" key="2">
    <source>
        <dbReference type="ARBA" id="ARBA00022679"/>
    </source>
</evidence>
<dbReference type="GO" id="GO:0071555">
    <property type="term" value="P:cell wall organization"/>
    <property type="evidence" value="ECO:0007669"/>
    <property type="project" value="UniProtKB-UniRule"/>
</dbReference>
<gene>
    <name evidence="9" type="ORF">A2592_01310</name>
</gene>
<dbReference type="Pfam" id="PF03734">
    <property type="entry name" value="YkuD"/>
    <property type="match status" value="1"/>
</dbReference>
<dbReference type="EMBL" id="MFMT01000001">
    <property type="protein sequence ID" value="OGG89365.1"/>
    <property type="molecule type" value="Genomic_DNA"/>
</dbReference>
<organism evidence="9 10">
    <name type="scientific">Candidatus Kaiserbacteria bacterium RIFOXYD1_FULL_42_15</name>
    <dbReference type="NCBI Taxonomy" id="1798532"/>
    <lineage>
        <taxon>Bacteria</taxon>
        <taxon>Candidatus Kaiseribacteriota</taxon>
    </lineage>
</organism>
<evidence type="ECO:0000256" key="4">
    <source>
        <dbReference type="ARBA" id="ARBA00022984"/>
    </source>
</evidence>
<dbReference type="PANTHER" id="PTHR30582">
    <property type="entry name" value="L,D-TRANSPEPTIDASE"/>
    <property type="match status" value="1"/>
</dbReference>
<evidence type="ECO:0000313" key="10">
    <source>
        <dbReference type="Proteomes" id="UP000179230"/>
    </source>
</evidence>
<feature type="domain" description="L,D-TPase catalytic" evidence="8">
    <location>
        <begin position="175"/>
        <end position="296"/>
    </location>
</feature>
<accession>A0A1F6FU29</accession>
<dbReference type="GO" id="GO:0018104">
    <property type="term" value="P:peptidoglycan-protein cross-linking"/>
    <property type="evidence" value="ECO:0007669"/>
    <property type="project" value="TreeGrafter"/>
</dbReference>
<dbReference type="SUPFAM" id="SSF141523">
    <property type="entry name" value="L,D-transpeptidase catalytic domain-like"/>
    <property type="match status" value="1"/>
</dbReference>